<evidence type="ECO:0000313" key="9">
    <source>
        <dbReference type="Proteomes" id="UP000004728"/>
    </source>
</evidence>
<evidence type="ECO:0000256" key="5">
    <source>
        <dbReference type="ARBA" id="ARBA00023136"/>
    </source>
</evidence>
<comment type="similarity">
    <text evidence="2">Belongs to the autoinducer-2 exporter (AI-2E) (TC 2.A.86) family.</text>
</comment>
<feature type="region of interest" description="Disordered" evidence="6">
    <location>
        <begin position="388"/>
        <end position="414"/>
    </location>
</feature>
<gene>
    <name evidence="8" type="ORF">Y88_3510</name>
</gene>
<evidence type="ECO:0000256" key="1">
    <source>
        <dbReference type="ARBA" id="ARBA00004141"/>
    </source>
</evidence>
<evidence type="ECO:0000313" key="8">
    <source>
        <dbReference type="EMBL" id="EGD57202.1"/>
    </source>
</evidence>
<dbReference type="EMBL" id="AEWJ01000067">
    <property type="protein sequence ID" value="EGD57202.1"/>
    <property type="molecule type" value="Genomic_DNA"/>
</dbReference>
<comment type="caution">
    <text evidence="8">The sequence shown here is derived from an EMBL/GenBank/DDBJ whole genome shotgun (WGS) entry which is preliminary data.</text>
</comment>
<dbReference type="FunCoup" id="F1ZDW1">
    <property type="interactions" value="237"/>
</dbReference>
<feature type="transmembrane region" description="Helical" evidence="7">
    <location>
        <begin position="175"/>
        <end position="198"/>
    </location>
</feature>
<feature type="transmembrane region" description="Helical" evidence="7">
    <location>
        <begin position="283"/>
        <end position="313"/>
    </location>
</feature>
<feature type="transmembrane region" description="Helical" evidence="7">
    <location>
        <begin position="60"/>
        <end position="78"/>
    </location>
</feature>
<evidence type="ECO:0000256" key="7">
    <source>
        <dbReference type="SAM" id="Phobius"/>
    </source>
</evidence>
<keyword evidence="4 7" id="KW-1133">Transmembrane helix</keyword>
<reference evidence="8 9" key="1">
    <citation type="journal article" date="2012" name="J. Bacteriol.">
        <title>Draft Genome Sequence of Novosphingobium nitrogenifigens Y88T.</title>
        <authorList>
            <person name="Strabala T.J."/>
            <person name="Macdonald L."/>
            <person name="Liu V."/>
            <person name="Smit A.M."/>
        </authorList>
    </citation>
    <scope>NUCLEOTIDE SEQUENCE [LARGE SCALE GENOMIC DNA]</scope>
    <source>
        <strain evidence="8 9">DSM 19370</strain>
    </source>
</reference>
<dbReference type="GO" id="GO:0016020">
    <property type="term" value="C:membrane"/>
    <property type="evidence" value="ECO:0007669"/>
    <property type="project" value="UniProtKB-SubCell"/>
</dbReference>
<dbReference type="InterPro" id="IPR002549">
    <property type="entry name" value="AI-2E-like"/>
</dbReference>
<keyword evidence="3 7" id="KW-0812">Transmembrane</keyword>
<dbReference type="Proteomes" id="UP000004728">
    <property type="component" value="Unassembled WGS sequence"/>
</dbReference>
<evidence type="ECO:0008006" key="10">
    <source>
        <dbReference type="Google" id="ProtNLM"/>
    </source>
</evidence>
<evidence type="ECO:0000256" key="6">
    <source>
        <dbReference type="SAM" id="MobiDB-lite"/>
    </source>
</evidence>
<name>F1ZDW1_9SPHN</name>
<dbReference type="InParanoid" id="F1ZDW1"/>
<proteinExistence type="inferred from homology"/>
<dbReference type="eggNOG" id="COG0628">
    <property type="taxonomic scope" value="Bacteria"/>
</dbReference>
<dbReference type="Pfam" id="PF01594">
    <property type="entry name" value="AI-2E_transport"/>
    <property type="match status" value="1"/>
</dbReference>
<feature type="compositionally biased region" description="Basic and acidic residues" evidence="6">
    <location>
        <begin position="389"/>
        <end position="414"/>
    </location>
</feature>
<dbReference type="PANTHER" id="PTHR21716:SF16">
    <property type="entry name" value="BLL1467 PROTEIN"/>
    <property type="match status" value="1"/>
</dbReference>
<comment type="subcellular location">
    <subcellularLocation>
        <location evidence="1">Membrane</location>
        <topology evidence="1">Multi-pass membrane protein</topology>
    </subcellularLocation>
</comment>
<organism evidence="8 9">
    <name type="scientific">Novosphingobium nitrogenifigens DSM 19370</name>
    <dbReference type="NCBI Taxonomy" id="983920"/>
    <lineage>
        <taxon>Bacteria</taxon>
        <taxon>Pseudomonadati</taxon>
        <taxon>Pseudomonadota</taxon>
        <taxon>Alphaproteobacteria</taxon>
        <taxon>Sphingomonadales</taxon>
        <taxon>Sphingomonadaceae</taxon>
        <taxon>Novosphingobium</taxon>
    </lineage>
</organism>
<protein>
    <recommendedName>
        <fullName evidence="10">Permease</fullName>
    </recommendedName>
</protein>
<feature type="transmembrane region" description="Helical" evidence="7">
    <location>
        <begin position="231"/>
        <end position="252"/>
    </location>
</feature>
<feature type="transmembrane region" description="Helical" evidence="7">
    <location>
        <begin position="333"/>
        <end position="360"/>
    </location>
</feature>
<accession>F1ZDW1</accession>
<dbReference type="OrthoDB" id="9799225at2"/>
<evidence type="ECO:0000256" key="3">
    <source>
        <dbReference type="ARBA" id="ARBA00022692"/>
    </source>
</evidence>
<keyword evidence="9" id="KW-1185">Reference proteome</keyword>
<dbReference type="HOGENOM" id="CLU_031275_0_1_5"/>
<dbReference type="RefSeq" id="WP_008071849.1">
    <property type="nucleotide sequence ID" value="NZ_AQWK01000004.1"/>
</dbReference>
<dbReference type="PANTHER" id="PTHR21716">
    <property type="entry name" value="TRANSMEMBRANE PROTEIN"/>
    <property type="match status" value="1"/>
</dbReference>
<keyword evidence="5 7" id="KW-0472">Membrane</keyword>
<feature type="transmembrane region" description="Helical" evidence="7">
    <location>
        <begin position="37"/>
        <end position="54"/>
    </location>
</feature>
<evidence type="ECO:0000256" key="2">
    <source>
        <dbReference type="ARBA" id="ARBA00009773"/>
    </source>
</evidence>
<dbReference type="AlphaFoldDB" id="F1ZDW1"/>
<dbReference type="GO" id="GO:0055085">
    <property type="term" value="P:transmembrane transport"/>
    <property type="evidence" value="ECO:0007669"/>
    <property type="project" value="TreeGrafter"/>
</dbReference>
<feature type="transmembrane region" description="Helical" evidence="7">
    <location>
        <begin position="90"/>
        <end position="111"/>
    </location>
</feature>
<sequence length="414" mass="44989">MSEPRTSEDCEQGAFIPVSLIESDAALRRQQVRLQSTIVLLLLAGLLMALPFVLSLGAVVFQPPMTALVLSIVLSPLADRLTHIGVPNMLASIVAILVMVAVIGISLLLILQPAFVMVDSVPAMARVVAHRFAEVRENLAWVNEVDRQISRVTGSFSNASPRPVTLAEPTVIERLAIATPSVVLQAMVTILMTFFMIASRMRMRRRLLRERANYSSSVRMARVMRDVQDRVASYILTVAQINLALGLIVFIGASWWGLAAPIMWGGLAFALNFLPYMGPLTMFFLLGLVGLGTANTVVLGLVPALAFLALHAIEANLVTPSILGARFTLNPVSILISFSFFTWVWGVLGALLSMPILLTLSSLIDHLGRPNLFGFLFGEPLFQPGRLSDPARNDHHAPSAHSDPAHSDEAFSPE</sequence>
<evidence type="ECO:0000256" key="4">
    <source>
        <dbReference type="ARBA" id="ARBA00022989"/>
    </source>
</evidence>